<comment type="caution">
    <text evidence="2">The sequence shown here is derived from an EMBL/GenBank/DDBJ whole genome shotgun (WGS) entry which is preliminary data.</text>
</comment>
<dbReference type="RefSeq" id="WP_242000927.1">
    <property type="nucleotide sequence ID" value="NZ_SHKR01000018.1"/>
</dbReference>
<reference evidence="2 3" key="1">
    <citation type="journal article" date="2015" name="Stand. Genomic Sci.">
        <title>Genomic Encyclopedia of Bacterial and Archaeal Type Strains, Phase III: the genomes of soil and plant-associated and newly described type strains.</title>
        <authorList>
            <person name="Whitman W.B."/>
            <person name="Woyke T."/>
            <person name="Klenk H.P."/>
            <person name="Zhou Y."/>
            <person name="Lilburn T.G."/>
            <person name="Beck B.J."/>
            <person name="De Vos P."/>
            <person name="Vandamme P."/>
            <person name="Eisen J.A."/>
            <person name="Garrity G."/>
            <person name="Hugenholtz P."/>
            <person name="Kyrpides N.C."/>
        </authorList>
    </citation>
    <scope>NUCLEOTIDE SEQUENCE [LARGE SCALE GENOMIC DNA]</scope>
    <source>
        <strain evidence="2 3">VKM Ac-2540</strain>
    </source>
</reference>
<dbReference type="Proteomes" id="UP000292027">
    <property type="component" value="Unassembled WGS sequence"/>
</dbReference>
<keyword evidence="3" id="KW-1185">Reference proteome</keyword>
<dbReference type="EMBL" id="SHKR01000018">
    <property type="protein sequence ID" value="RZU01670.1"/>
    <property type="molecule type" value="Genomic_DNA"/>
</dbReference>
<accession>A0A4Q7VY81</accession>
<dbReference type="AlphaFoldDB" id="A0A4Q7VY81"/>
<evidence type="ECO:0000313" key="3">
    <source>
        <dbReference type="Proteomes" id="UP000292027"/>
    </source>
</evidence>
<proteinExistence type="predicted"/>
<name>A0A4Q7VY81_9ACTN</name>
<feature type="region of interest" description="Disordered" evidence="1">
    <location>
        <begin position="39"/>
        <end position="59"/>
    </location>
</feature>
<protein>
    <recommendedName>
        <fullName evidence="4">Transcription elongation GreA/GreB family factor</fullName>
    </recommendedName>
</protein>
<feature type="compositionally biased region" description="Low complexity" evidence="1">
    <location>
        <begin position="39"/>
        <end position="50"/>
    </location>
</feature>
<sequence length="150" mass="15913">MNAVDKGQVKDALLRQVEADLQAARGDVARKDSAAMLDQDSSFSVDDQSQASEAGDLGRLLEGREQRQAGIRAQIEKLDFGPRSEVGPGAIIGFDGDRYVVGVVAAAFECDGATYEGIAADAPIYAALEGLHAGDRFSFAGHDHRIDFVS</sequence>
<gene>
    <name evidence="2" type="ORF">EV645_7765</name>
</gene>
<organism evidence="2 3">
    <name type="scientific">Kribbella rubisoli</name>
    <dbReference type="NCBI Taxonomy" id="3075929"/>
    <lineage>
        <taxon>Bacteria</taxon>
        <taxon>Bacillati</taxon>
        <taxon>Actinomycetota</taxon>
        <taxon>Actinomycetes</taxon>
        <taxon>Propionibacteriales</taxon>
        <taxon>Kribbellaceae</taxon>
        <taxon>Kribbella</taxon>
    </lineage>
</organism>
<evidence type="ECO:0000256" key="1">
    <source>
        <dbReference type="SAM" id="MobiDB-lite"/>
    </source>
</evidence>
<evidence type="ECO:0000313" key="2">
    <source>
        <dbReference type="EMBL" id="RZU01670.1"/>
    </source>
</evidence>
<evidence type="ECO:0008006" key="4">
    <source>
        <dbReference type="Google" id="ProtNLM"/>
    </source>
</evidence>